<dbReference type="CDD" id="cd00165">
    <property type="entry name" value="S4"/>
    <property type="match status" value="1"/>
</dbReference>
<evidence type="ECO:0000313" key="8">
    <source>
        <dbReference type="Proteomes" id="UP001333102"/>
    </source>
</evidence>
<proteinExistence type="inferred from homology"/>
<dbReference type="SMART" id="SM00363">
    <property type="entry name" value="S4"/>
    <property type="match status" value="1"/>
</dbReference>
<comment type="similarity">
    <text evidence="1 4">Belongs to the pseudouridine synthase RsuA family.</text>
</comment>
<dbReference type="InterPro" id="IPR002942">
    <property type="entry name" value="S4_RNA-bd"/>
</dbReference>
<gene>
    <name evidence="7" type="ORF">VLY81_07030</name>
</gene>
<dbReference type="InterPro" id="IPR036986">
    <property type="entry name" value="S4_RNA-bd_sf"/>
</dbReference>
<evidence type="ECO:0000256" key="1">
    <source>
        <dbReference type="ARBA" id="ARBA00008348"/>
    </source>
</evidence>
<protein>
    <recommendedName>
        <fullName evidence="4">Pseudouridine synthase</fullName>
        <ecNumber evidence="4">5.4.99.-</ecNumber>
    </recommendedName>
</protein>
<evidence type="ECO:0000313" key="7">
    <source>
        <dbReference type="EMBL" id="WRP15896.1"/>
    </source>
</evidence>
<dbReference type="Proteomes" id="UP001333102">
    <property type="component" value="Chromosome"/>
</dbReference>
<feature type="domain" description="RNA-binding S4" evidence="6">
    <location>
        <begin position="5"/>
        <end position="65"/>
    </location>
</feature>
<organism evidence="7 8">
    <name type="scientific">Geochorda subterranea</name>
    <dbReference type="NCBI Taxonomy" id="3109564"/>
    <lineage>
        <taxon>Bacteria</taxon>
        <taxon>Bacillati</taxon>
        <taxon>Bacillota</taxon>
        <taxon>Limnochordia</taxon>
        <taxon>Limnochordales</taxon>
        <taxon>Geochordaceae</taxon>
        <taxon>Geochorda</taxon>
    </lineage>
</organism>
<dbReference type="SUPFAM" id="SSF55174">
    <property type="entry name" value="Alpha-L RNA-binding motif"/>
    <property type="match status" value="1"/>
</dbReference>
<dbReference type="EC" id="5.4.99.-" evidence="4"/>
<dbReference type="InterPro" id="IPR042092">
    <property type="entry name" value="PsdUridine_s_RsuA/RluB/E/F_cat"/>
</dbReference>
<evidence type="ECO:0000259" key="6">
    <source>
        <dbReference type="SMART" id="SM00363"/>
    </source>
</evidence>
<evidence type="ECO:0000256" key="5">
    <source>
        <dbReference type="SAM" id="MobiDB-lite"/>
    </source>
</evidence>
<dbReference type="InterPro" id="IPR050343">
    <property type="entry name" value="RsuA_PseudoU_synthase"/>
</dbReference>
<keyword evidence="8" id="KW-1185">Reference proteome</keyword>
<dbReference type="SUPFAM" id="SSF55120">
    <property type="entry name" value="Pseudouridine synthase"/>
    <property type="match status" value="1"/>
</dbReference>
<feature type="region of interest" description="Disordered" evidence="5">
    <location>
        <begin position="246"/>
        <end position="289"/>
    </location>
</feature>
<reference evidence="8" key="1">
    <citation type="submission" date="2023-12" db="EMBL/GenBank/DDBJ databases">
        <title>Novel isolates from deep terrestrial aquifers shed light on the physiology and ecology of the class Limnochordia.</title>
        <authorList>
            <person name="Karnachuk O.V."/>
            <person name="Lukina A.P."/>
            <person name="Avakyan M.R."/>
            <person name="Kadnikov V."/>
            <person name="Begmatov S."/>
            <person name="Beletsky A.V."/>
            <person name="Mardanov A.V."/>
            <person name="Ravin N.V."/>
        </authorList>
    </citation>
    <scope>NUCLEOTIDE SEQUENCE [LARGE SCALE GENOMIC DNA]</scope>
    <source>
        <strain evidence="8">LN</strain>
    </source>
</reference>
<dbReference type="Pfam" id="PF01479">
    <property type="entry name" value="S4"/>
    <property type="match status" value="1"/>
</dbReference>
<dbReference type="PANTHER" id="PTHR47683:SF2">
    <property type="entry name" value="RNA-BINDING S4 DOMAIN-CONTAINING PROTEIN"/>
    <property type="match status" value="1"/>
</dbReference>
<dbReference type="Gene3D" id="3.30.70.1560">
    <property type="entry name" value="Alpha-L RNA-binding motif"/>
    <property type="match status" value="1"/>
</dbReference>
<dbReference type="Pfam" id="PF00849">
    <property type="entry name" value="PseudoU_synth_2"/>
    <property type="match status" value="1"/>
</dbReference>
<dbReference type="Gene3D" id="3.10.290.10">
    <property type="entry name" value="RNA-binding S4 domain"/>
    <property type="match status" value="1"/>
</dbReference>
<dbReference type="RefSeq" id="WP_324670306.1">
    <property type="nucleotide sequence ID" value="NZ_CP141614.1"/>
</dbReference>
<dbReference type="Gene3D" id="3.30.70.580">
    <property type="entry name" value="Pseudouridine synthase I, catalytic domain, N-terminal subdomain"/>
    <property type="match status" value="1"/>
</dbReference>
<dbReference type="GO" id="GO:0016853">
    <property type="term" value="F:isomerase activity"/>
    <property type="evidence" value="ECO:0007669"/>
    <property type="project" value="UniProtKB-KW"/>
</dbReference>
<dbReference type="CDD" id="cd02870">
    <property type="entry name" value="PseudoU_synth_RsuA_like"/>
    <property type="match status" value="1"/>
</dbReference>
<dbReference type="NCBIfam" id="TIGR00093">
    <property type="entry name" value="pseudouridine synthase"/>
    <property type="match status" value="1"/>
</dbReference>
<name>A0ABZ1BSX0_9FIRM</name>
<feature type="compositionally biased region" description="Basic and acidic residues" evidence="5">
    <location>
        <begin position="266"/>
        <end position="283"/>
    </location>
</feature>
<evidence type="ECO:0000256" key="3">
    <source>
        <dbReference type="PROSITE-ProRule" id="PRU00182"/>
    </source>
</evidence>
<dbReference type="PROSITE" id="PS01149">
    <property type="entry name" value="PSI_RSU"/>
    <property type="match status" value="1"/>
</dbReference>
<evidence type="ECO:0000256" key="4">
    <source>
        <dbReference type="RuleBase" id="RU003887"/>
    </source>
</evidence>
<evidence type="ECO:0000256" key="2">
    <source>
        <dbReference type="ARBA" id="ARBA00023235"/>
    </source>
</evidence>
<dbReference type="InterPro" id="IPR000748">
    <property type="entry name" value="PsdUridine_synth_RsuA/RluB/E/F"/>
</dbReference>
<keyword evidence="3" id="KW-0694">RNA-binding</keyword>
<dbReference type="PROSITE" id="PS50889">
    <property type="entry name" value="S4"/>
    <property type="match status" value="1"/>
</dbReference>
<sequence length="289" mass="31568">MGERVRLHKWLAQAGVASRRASEALIRQGRVAVNGQTVTAMGWSIDPGRDRVTVDGRPVAPPPGAGEMVYILLHKPRGLVSTARDERGRPTVVDWVRSRGGPGVRLFPVGRLDLDSEGLLLLTNDGELAYALTHPSRQVPKTYRVTVRGAITDEALQRLRQGVELEDGRARASSLRLIRRSPDGGELAITLHEGRKRQVRRMCQSVGLAVRRLVRVRLGPLDLGTLAPGQWRHLGPDEVARLRRASGAREPFTAPGGRGSIPPKTQDGRTAGDGEPGARDWPGRRPQAR</sequence>
<keyword evidence="2 4" id="KW-0413">Isomerase</keyword>
<dbReference type="InterPro" id="IPR020103">
    <property type="entry name" value="PsdUridine_synth_cat_dom_sf"/>
</dbReference>
<dbReference type="InterPro" id="IPR020094">
    <property type="entry name" value="TruA/RsuA/RluB/E/F_N"/>
</dbReference>
<dbReference type="PANTHER" id="PTHR47683">
    <property type="entry name" value="PSEUDOURIDINE SYNTHASE FAMILY PROTEIN-RELATED"/>
    <property type="match status" value="1"/>
</dbReference>
<dbReference type="InterPro" id="IPR006145">
    <property type="entry name" value="PsdUridine_synth_RsuA/RluA"/>
</dbReference>
<dbReference type="EMBL" id="CP141614">
    <property type="protein sequence ID" value="WRP15896.1"/>
    <property type="molecule type" value="Genomic_DNA"/>
</dbReference>
<accession>A0ABZ1BSX0</accession>
<dbReference type="InterPro" id="IPR018496">
    <property type="entry name" value="PsdUridine_synth_RsuA/RluB_CS"/>
</dbReference>